<evidence type="ECO:0000256" key="2">
    <source>
        <dbReference type="ARBA" id="ARBA00009533"/>
    </source>
</evidence>
<dbReference type="PANTHER" id="PTHR45677:SF8">
    <property type="entry name" value="CYSTEINE SULFINIC ACID DECARBOXYLASE"/>
    <property type="match status" value="1"/>
</dbReference>
<dbReference type="InterPro" id="IPR002129">
    <property type="entry name" value="PyrdxlP-dep_de-COase"/>
</dbReference>
<dbReference type="PANTHER" id="PTHR45677">
    <property type="entry name" value="GLUTAMATE DECARBOXYLASE-RELATED"/>
    <property type="match status" value="1"/>
</dbReference>
<dbReference type="InterPro" id="IPR015421">
    <property type="entry name" value="PyrdxlP-dep_Trfase_major"/>
</dbReference>
<dbReference type="GO" id="GO:0030170">
    <property type="term" value="F:pyridoxal phosphate binding"/>
    <property type="evidence" value="ECO:0007669"/>
    <property type="project" value="InterPro"/>
</dbReference>
<evidence type="ECO:0000313" key="7">
    <source>
        <dbReference type="Proteomes" id="UP000547976"/>
    </source>
</evidence>
<sequence>MPESGLTDEQHIHEFMSITAKSTKSRSPAFLGFPDVTACPAAVGAALLIPLLNQNMTNPETCPPKATFVEMEVIHWLREALGYPVPESYTKAMDVGGVFTPGGCLSNTVGLLAAREKCFPGSRWTGIPVLPSKIRVLVPDMAENHSIRSAVVMISLGEKNIIPVPVDAEFHMDQEALKRIIDQEENMESTVMACAAYAGDPTYLRIDDLHGLSQILQEKDIWFHVDACHGSQLAFSERHHHKLRGIEKADSIAVDPQQAMPIPYDCSLVLFREPSTQASLSTDSDLTSNAQWSFGAAGPFAGSRAFNSLKIWSSIKRHGKKSMGRMIDDRLELTNAIQLEVQHRPSLVLLGGTDINSCMFIYVPASVQRYCLEHNIRLSDADLEKVNQLNLHIQDIIHRERVYYIYGFPLQNCPHGSFIEPGKTVFVLRTLNGNPKSTMDNVRGLLDRIEYLGLFLLTDRQYICMGDTAGSSTNRLKRAERKLTQKLYDLFDNNDFVAIIYGSSALQNNAILSNIDLMIFAHSTESSKIQKLISVFRSVMEAEGILIDFEIPLHRRLLVTFEFASQAAESGPPLDETGHVSSISNTPEYLSSDEMLRRLAFNVLTTPNKIIAATTGGTNRLKGLEMTAARTLVTTIQHLGRSEVSTADEFVNLVTTDGDRGEGKHLGYKPRRDVLEKLLRIFHDVQKTPLE</sequence>
<comment type="caution">
    <text evidence="6">The sequence shown here is derived from an EMBL/GenBank/DDBJ whole genome shotgun (WGS) entry which is preliminary data.</text>
</comment>
<reference evidence="6 7" key="1">
    <citation type="submission" date="2020-05" db="EMBL/GenBank/DDBJ databases">
        <title>Identification and distribution of gene clusters putatively required for synthesis of sphingolipid metabolism inhibitors in phylogenetically diverse species of the filamentous fungus Fusarium.</title>
        <authorList>
            <person name="Kim H.-S."/>
            <person name="Busman M."/>
            <person name="Brown D.W."/>
            <person name="Divon H."/>
            <person name="Uhlig S."/>
            <person name="Proctor R.H."/>
        </authorList>
    </citation>
    <scope>NUCLEOTIDE SEQUENCE [LARGE SCALE GENOMIC DNA]</scope>
    <source>
        <strain evidence="6 7">NRRL 66333</strain>
    </source>
</reference>
<evidence type="ECO:0000313" key="6">
    <source>
        <dbReference type="EMBL" id="KAF5606869.1"/>
    </source>
</evidence>
<dbReference type="EMBL" id="JAAOAV010000056">
    <property type="protein sequence ID" value="KAF5606869.1"/>
    <property type="molecule type" value="Genomic_DNA"/>
</dbReference>
<dbReference type="AlphaFoldDB" id="A0A8H5Q255"/>
<dbReference type="Gene3D" id="3.90.1150.170">
    <property type="match status" value="1"/>
</dbReference>
<keyword evidence="3" id="KW-0210">Decarboxylase</keyword>
<dbReference type="Proteomes" id="UP000547976">
    <property type="component" value="Unassembled WGS sequence"/>
</dbReference>
<keyword evidence="5" id="KW-0456">Lyase</keyword>
<evidence type="ECO:0000256" key="3">
    <source>
        <dbReference type="ARBA" id="ARBA00022793"/>
    </source>
</evidence>
<name>A0A8H5Q255_GIBSU</name>
<dbReference type="GeneID" id="59318447"/>
<organism evidence="6 7">
    <name type="scientific">Gibberella subglutinans</name>
    <name type="common">Fusarium subglutinans</name>
    <dbReference type="NCBI Taxonomy" id="42677"/>
    <lineage>
        <taxon>Eukaryota</taxon>
        <taxon>Fungi</taxon>
        <taxon>Dikarya</taxon>
        <taxon>Ascomycota</taxon>
        <taxon>Pezizomycotina</taxon>
        <taxon>Sordariomycetes</taxon>
        <taxon>Hypocreomycetidae</taxon>
        <taxon>Hypocreales</taxon>
        <taxon>Nectriaceae</taxon>
        <taxon>Fusarium</taxon>
        <taxon>Fusarium fujikuroi species complex</taxon>
    </lineage>
</organism>
<dbReference type="GO" id="GO:0005737">
    <property type="term" value="C:cytoplasm"/>
    <property type="evidence" value="ECO:0007669"/>
    <property type="project" value="TreeGrafter"/>
</dbReference>
<dbReference type="GO" id="GO:0016831">
    <property type="term" value="F:carboxy-lyase activity"/>
    <property type="evidence" value="ECO:0007669"/>
    <property type="project" value="UniProtKB-KW"/>
</dbReference>
<evidence type="ECO:0000256" key="5">
    <source>
        <dbReference type="ARBA" id="ARBA00023239"/>
    </source>
</evidence>
<dbReference type="RefSeq" id="XP_036538839.1">
    <property type="nucleotide sequence ID" value="XM_036683729.1"/>
</dbReference>
<keyword evidence="4" id="KW-0663">Pyridoxal phosphate</keyword>
<dbReference type="Pfam" id="PF00282">
    <property type="entry name" value="Pyridoxal_deC"/>
    <property type="match status" value="1"/>
</dbReference>
<gene>
    <name evidence="6" type="ORF">FSUBG_5613</name>
</gene>
<dbReference type="GO" id="GO:0019752">
    <property type="term" value="P:carboxylic acid metabolic process"/>
    <property type="evidence" value="ECO:0007669"/>
    <property type="project" value="InterPro"/>
</dbReference>
<comment type="similarity">
    <text evidence="2">Belongs to the group II decarboxylase family.</text>
</comment>
<dbReference type="OrthoDB" id="392571at2759"/>
<protein>
    <submittedName>
        <fullName evidence="6">Glutamic acid decarboxylase</fullName>
    </submittedName>
</protein>
<proteinExistence type="inferred from homology"/>
<evidence type="ECO:0000256" key="1">
    <source>
        <dbReference type="ARBA" id="ARBA00001933"/>
    </source>
</evidence>
<keyword evidence="7" id="KW-1185">Reference proteome</keyword>
<dbReference type="SUPFAM" id="SSF53383">
    <property type="entry name" value="PLP-dependent transferases"/>
    <property type="match status" value="1"/>
</dbReference>
<comment type="cofactor">
    <cofactor evidence="1">
        <name>pyridoxal 5'-phosphate</name>
        <dbReference type="ChEBI" id="CHEBI:597326"/>
    </cofactor>
</comment>
<dbReference type="Gene3D" id="3.40.640.10">
    <property type="entry name" value="Type I PLP-dependent aspartate aminotransferase-like (Major domain)"/>
    <property type="match status" value="1"/>
</dbReference>
<evidence type="ECO:0000256" key="4">
    <source>
        <dbReference type="ARBA" id="ARBA00022898"/>
    </source>
</evidence>
<accession>A0A8H5Q255</accession>
<dbReference type="InterPro" id="IPR015424">
    <property type="entry name" value="PyrdxlP-dep_Trfase"/>
</dbReference>